<dbReference type="AlphaFoldDB" id="A0A804PU48"/>
<name>A0A804PU48_MAIZE</name>
<dbReference type="GO" id="GO:0046514">
    <property type="term" value="P:ceramide catabolic process"/>
    <property type="evidence" value="ECO:0007669"/>
    <property type="project" value="InterPro"/>
</dbReference>
<keyword evidence="1" id="KW-0862">Zinc</keyword>
<dbReference type="PANTHER" id="PTHR12670:SF1">
    <property type="entry name" value="NEUTRAL CERAMIDASE"/>
    <property type="match status" value="1"/>
</dbReference>
<keyword evidence="4" id="KW-1185">Reference proteome</keyword>
<evidence type="ECO:0000313" key="3">
    <source>
        <dbReference type="EnsemblPlants" id="Zm00001eb265720_P001"/>
    </source>
</evidence>
<feature type="binding site" evidence="1">
    <location>
        <position position="108"/>
    </location>
    <ligand>
        <name>Zn(2+)</name>
        <dbReference type="ChEBI" id="CHEBI:29105"/>
    </ligand>
</feature>
<accession>A0A804PU48</accession>
<evidence type="ECO:0000256" key="1">
    <source>
        <dbReference type="PIRSR" id="PIRSR606823-2"/>
    </source>
</evidence>
<dbReference type="EnsemblPlants" id="Zm00001eb265720_T001">
    <property type="protein sequence ID" value="Zm00001eb265720_P001"/>
    <property type="gene ID" value="Zm00001eb265720"/>
</dbReference>
<sequence>MLTIFLVRLHQNLISLQSICQFIETSNLHELINKPIPELQPSTFRFTIFGRLKARAFIVAEPNIKRVMFVNLDACMASHLVTIKVLERLKARYGDLYNENNVAISGIHTHAGPGGYLQ</sequence>
<evidence type="ECO:0000313" key="4">
    <source>
        <dbReference type="Proteomes" id="UP000007305"/>
    </source>
</evidence>
<protein>
    <recommendedName>
        <fullName evidence="2">Neutral/alkaline non-lysosomal ceramidase N-terminal domain-containing protein</fullName>
    </recommendedName>
</protein>
<dbReference type="InterPro" id="IPR006823">
    <property type="entry name" value="Ceramidase_alk"/>
</dbReference>
<dbReference type="InParanoid" id="A0A804PU48"/>
<reference evidence="4" key="1">
    <citation type="journal article" date="2009" name="Science">
        <title>The B73 maize genome: complexity, diversity, and dynamics.</title>
        <authorList>
            <person name="Schnable P.S."/>
            <person name="Ware D."/>
            <person name="Fulton R.S."/>
            <person name="Stein J.C."/>
            <person name="Wei F."/>
            <person name="Pasternak S."/>
            <person name="Liang C."/>
            <person name="Zhang J."/>
            <person name="Fulton L."/>
            <person name="Graves T.A."/>
            <person name="Minx P."/>
            <person name="Reily A.D."/>
            <person name="Courtney L."/>
            <person name="Kruchowski S.S."/>
            <person name="Tomlinson C."/>
            <person name="Strong C."/>
            <person name="Delehaunty K."/>
            <person name="Fronick C."/>
            <person name="Courtney B."/>
            <person name="Rock S.M."/>
            <person name="Belter E."/>
            <person name="Du F."/>
            <person name="Kim K."/>
            <person name="Abbott R.M."/>
            <person name="Cotton M."/>
            <person name="Levy A."/>
            <person name="Marchetto P."/>
            <person name="Ochoa K."/>
            <person name="Jackson S.M."/>
            <person name="Gillam B."/>
            <person name="Chen W."/>
            <person name="Yan L."/>
            <person name="Higginbotham J."/>
            <person name="Cardenas M."/>
            <person name="Waligorski J."/>
            <person name="Applebaum E."/>
            <person name="Phelps L."/>
            <person name="Falcone J."/>
            <person name="Kanchi K."/>
            <person name="Thane T."/>
            <person name="Scimone A."/>
            <person name="Thane N."/>
            <person name="Henke J."/>
            <person name="Wang T."/>
            <person name="Ruppert J."/>
            <person name="Shah N."/>
            <person name="Rotter K."/>
            <person name="Hodges J."/>
            <person name="Ingenthron E."/>
            <person name="Cordes M."/>
            <person name="Kohlberg S."/>
            <person name="Sgro J."/>
            <person name="Delgado B."/>
            <person name="Mead K."/>
            <person name="Chinwalla A."/>
            <person name="Leonard S."/>
            <person name="Crouse K."/>
            <person name="Collura K."/>
            <person name="Kudrna D."/>
            <person name="Currie J."/>
            <person name="He R."/>
            <person name="Angelova A."/>
            <person name="Rajasekar S."/>
            <person name="Mueller T."/>
            <person name="Lomeli R."/>
            <person name="Scara G."/>
            <person name="Ko A."/>
            <person name="Delaney K."/>
            <person name="Wissotski M."/>
            <person name="Lopez G."/>
            <person name="Campos D."/>
            <person name="Braidotti M."/>
            <person name="Ashley E."/>
            <person name="Golser W."/>
            <person name="Kim H."/>
            <person name="Lee S."/>
            <person name="Lin J."/>
            <person name="Dujmic Z."/>
            <person name="Kim W."/>
            <person name="Talag J."/>
            <person name="Zuccolo A."/>
            <person name="Fan C."/>
            <person name="Sebastian A."/>
            <person name="Kramer M."/>
            <person name="Spiegel L."/>
            <person name="Nascimento L."/>
            <person name="Zutavern T."/>
            <person name="Miller B."/>
            <person name="Ambroise C."/>
            <person name="Muller S."/>
            <person name="Spooner W."/>
            <person name="Narechania A."/>
            <person name="Ren L."/>
            <person name="Wei S."/>
            <person name="Kumari S."/>
            <person name="Faga B."/>
            <person name="Levy M.J."/>
            <person name="McMahan L."/>
            <person name="Van Buren P."/>
            <person name="Vaughn M.W."/>
            <person name="Ying K."/>
            <person name="Yeh C.-T."/>
            <person name="Emrich S.J."/>
            <person name="Jia Y."/>
            <person name="Kalyanaraman A."/>
            <person name="Hsia A.-P."/>
            <person name="Barbazuk W.B."/>
            <person name="Baucom R.S."/>
            <person name="Brutnell T.P."/>
            <person name="Carpita N.C."/>
            <person name="Chaparro C."/>
            <person name="Chia J.-M."/>
            <person name="Deragon J.-M."/>
            <person name="Estill J.C."/>
            <person name="Fu Y."/>
            <person name="Jeddeloh J.A."/>
            <person name="Han Y."/>
            <person name="Lee H."/>
            <person name="Li P."/>
            <person name="Lisch D.R."/>
            <person name="Liu S."/>
            <person name="Liu Z."/>
            <person name="Nagel D.H."/>
            <person name="McCann M.C."/>
            <person name="SanMiguel P."/>
            <person name="Myers A.M."/>
            <person name="Nettleton D."/>
            <person name="Nguyen J."/>
            <person name="Penning B.W."/>
            <person name="Ponnala L."/>
            <person name="Schneider K.L."/>
            <person name="Schwartz D.C."/>
            <person name="Sharma A."/>
            <person name="Soderlund C."/>
            <person name="Springer N.M."/>
            <person name="Sun Q."/>
            <person name="Wang H."/>
            <person name="Waterman M."/>
            <person name="Westerman R."/>
            <person name="Wolfgruber T.K."/>
            <person name="Yang L."/>
            <person name="Yu Y."/>
            <person name="Zhang L."/>
            <person name="Zhou S."/>
            <person name="Zhu Q."/>
            <person name="Bennetzen J.L."/>
            <person name="Dawe R.K."/>
            <person name="Jiang J."/>
            <person name="Jiang N."/>
            <person name="Presting G.G."/>
            <person name="Wessler S.R."/>
            <person name="Aluru S."/>
            <person name="Martienssen R.A."/>
            <person name="Clifton S.W."/>
            <person name="McCombie W.R."/>
            <person name="Wing R.A."/>
            <person name="Wilson R.K."/>
        </authorList>
    </citation>
    <scope>NUCLEOTIDE SEQUENCE [LARGE SCALE GENOMIC DNA]</scope>
    <source>
        <strain evidence="4">cv. B73</strain>
    </source>
</reference>
<dbReference type="GO" id="GO:0017040">
    <property type="term" value="F:N-acylsphingosine amidohydrolase activity"/>
    <property type="evidence" value="ECO:0007669"/>
    <property type="project" value="InterPro"/>
</dbReference>
<keyword evidence="1" id="KW-0479">Metal-binding</keyword>
<feature type="domain" description="Neutral/alkaline non-lysosomal ceramidase N-terminal" evidence="2">
    <location>
        <begin position="50"/>
        <end position="118"/>
    </location>
</feature>
<proteinExistence type="predicted"/>
<dbReference type="InterPro" id="IPR031329">
    <property type="entry name" value="NEUT/ALK_ceramidase_N"/>
</dbReference>
<comment type="cofactor">
    <cofactor evidence="1">
        <name>Zn(2+)</name>
        <dbReference type="ChEBI" id="CHEBI:29105"/>
    </cofactor>
    <text evidence="1">Binds 1 zinc ion per subunit.</text>
</comment>
<organism evidence="3 4">
    <name type="scientific">Zea mays</name>
    <name type="common">Maize</name>
    <dbReference type="NCBI Taxonomy" id="4577"/>
    <lineage>
        <taxon>Eukaryota</taxon>
        <taxon>Viridiplantae</taxon>
        <taxon>Streptophyta</taxon>
        <taxon>Embryophyta</taxon>
        <taxon>Tracheophyta</taxon>
        <taxon>Spermatophyta</taxon>
        <taxon>Magnoliopsida</taxon>
        <taxon>Liliopsida</taxon>
        <taxon>Poales</taxon>
        <taxon>Poaceae</taxon>
        <taxon>PACMAD clade</taxon>
        <taxon>Panicoideae</taxon>
        <taxon>Andropogonodae</taxon>
        <taxon>Andropogoneae</taxon>
        <taxon>Tripsacinae</taxon>
        <taxon>Zea</taxon>
    </lineage>
</organism>
<dbReference type="GO" id="GO:0046872">
    <property type="term" value="F:metal ion binding"/>
    <property type="evidence" value="ECO:0007669"/>
    <property type="project" value="UniProtKB-KW"/>
</dbReference>
<reference evidence="3" key="2">
    <citation type="submission" date="2019-07" db="EMBL/GenBank/DDBJ databases">
        <authorList>
            <person name="Seetharam A."/>
            <person name="Woodhouse M."/>
            <person name="Cannon E."/>
        </authorList>
    </citation>
    <scope>NUCLEOTIDE SEQUENCE [LARGE SCALE GENOMIC DNA]</scope>
    <source>
        <strain evidence="3">cv. B73</strain>
    </source>
</reference>
<dbReference type="GO" id="GO:0016020">
    <property type="term" value="C:membrane"/>
    <property type="evidence" value="ECO:0007669"/>
    <property type="project" value="GOC"/>
</dbReference>
<dbReference type="Pfam" id="PF04734">
    <property type="entry name" value="Ceramidase_alk"/>
    <property type="match status" value="1"/>
</dbReference>
<reference evidence="3" key="3">
    <citation type="submission" date="2021-05" db="UniProtKB">
        <authorList>
            <consortium name="EnsemblPlants"/>
        </authorList>
    </citation>
    <scope>IDENTIFICATION</scope>
    <source>
        <strain evidence="3">cv. B73</strain>
    </source>
</reference>
<dbReference type="Proteomes" id="UP000007305">
    <property type="component" value="Chromosome 6"/>
</dbReference>
<dbReference type="Gramene" id="Zm00001eb265720_T001">
    <property type="protein sequence ID" value="Zm00001eb265720_P001"/>
    <property type="gene ID" value="Zm00001eb265720"/>
</dbReference>
<dbReference type="PANTHER" id="PTHR12670">
    <property type="entry name" value="CERAMIDASE"/>
    <property type="match status" value="1"/>
</dbReference>
<evidence type="ECO:0000259" key="2">
    <source>
        <dbReference type="Pfam" id="PF04734"/>
    </source>
</evidence>